<dbReference type="InterPro" id="IPR011765">
    <property type="entry name" value="Pept_M16_N"/>
</dbReference>
<evidence type="ECO:0000313" key="4">
    <source>
        <dbReference type="Proteomes" id="UP000038040"/>
    </source>
</evidence>
<evidence type="ECO:0000259" key="1">
    <source>
        <dbReference type="Pfam" id="PF00675"/>
    </source>
</evidence>
<dbReference type="PANTHER" id="PTHR11851">
    <property type="entry name" value="METALLOPROTEASE"/>
    <property type="match status" value="1"/>
</dbReference>
<reference evidence="3 5" key="2">
    <citation type="submission" date="2018-11" db="EMBL/GenBank/DDBJ databases">
        <authorList>
            <consortium name="Pathogen Informatics"/>
        </authorList>
    </citation>
    <scope>NUCLEOTIDE SEQUENCE [LARGE SCALE GENOMIC DNA]</scope>
</reference>
<dbReference type="Pfam" id="PF05193">
    <property type="entry name" value="Peptidase_M16_C"/>
    <property type="match status" value="1"/>
</dbReference>
<dbReference type="PANTHER" id="PTHR11851:SF226">
    <property type="entry name" value="CYTOCHROME B-C1 COMPLEX SUBUNIT 2, MITOCHONDRIAL"/>
    <property type="match status" value="1"/>
</dbReference>
<keyword evidence="5" id="KW-1185">Reference proteome</keyword>
<organism evidence="4 6">
    <name type="scientific">Dracunculus medinensis</name>
    <name type="common">Guinea worm</name>
    <dbReference type="NCBI Taxonomy" id="318479"/>
    <lineage>
        <taxon>Eukaryota</taxon>
        <taxon>Metazoa</taxon>
        <taxon>Ecdysozoa</taxon>
        <taxon>Nematoda</taxon>
        <taxon>Chromadorea</taxon>
        <taxon>Rhabditida</taxon>
        <taxon>Spirurina</taxon>
        <taxon>Dracunculoidea</taxon>
        <taxon>Dracunculidae</taxon>
        <taxon>Dracunculus</taxon>
    </lineage>
</organism>
<protein>
    <submittedName>
        <fullName evidence="6">Peptidase_M16 domain-containing protein</fullName>
    </submittedName>
</protein>
<dbReference type="InterPro" id="IPR011249">
    <property type="entry name" value="Metalloenz_LuxS/M16"/>
</dbReference>
<name>A0A158Q3W2_DRAME</name>
<dbReference type="AlphaFoldDB" id="A0A158Q3W2"/>
<evidence type="ECO:0000259" key="2">
    <source>
        <dbReference type="Pfam" id="PF05193"/>
    </source>
</evidence>
<dbReference type="Gene3D" id="3.30.830.10">
    <property type="entry name" value="Metalloenzyme, LuxS/M16 peptidase-like"/>
    <property type="match status" value="2"/>
</dbReference>
<accession>A0A158Q3W2</accession>
<evidence type="ECO:0000313" key="3">
    <source>
        <dbReference type="EMBL" id="VDN57507.1"/>
    </source>
</evidence>
<dbReference type="Proteomes" id="UP000038040">
    <property type="component" value="Unplaced"/>
</dbReference>
<dbReference type="STRING" id="318479.A0A158Q3W2"/>
<evidence type="ECO:0000313" key="5">
    <source>
        <dbReference type="Proteomes" id="UP000274756"/>
    </source>
</evidence>
<dbReference type="WBParaSite" id="DME_0000332101-mRNA-1">
    <property type="protein sequence ID" value="DME_0000332101-mRNA-1"/>
    <property type="gene ID" value="DME_0000332101"/>
</dbReference>
<reference evidence="6" key="1">
    <citation type="submission" date="2016-04" db="UniProtKB">
        <authorList>
            <consortium name="WormBaseParasite"/>
        </authorList>
    </citation>
    <scope>IDENTIFICATION</scope>
</reference>
<dbReference type="SUPFAM" id="SSF63411">
    <property type="entry name" value="LuxS/MPP-like metallohydrolase"/>
    <property type="match status" value="2"/>
</dbReference>
<dbReference type="InterPro" id="IPR007863">
    <property type="entry name" value="Peptidase_M16_C"/>
</dbReference>
<gene>
    <name evidence="3" type="ORF">DME_LOCUS7480</name>
</gene>
<feature type="domain" description="Peptidase M16 C-terminal" evidence="2">
    <location>
        <begin position="190"/>
        <end position="367"/>
    </location>
</feature>
<sequence length="367" mass="40049">MFRRQTISLAKHFATATTVNPKQSININSTEKISKLPNGLTVASVDTGGVISQLIMGYRAGSRYEQYDEAGLTHHLRNAVGTDSANYESSLMLWHCGSAGARLISSLTRDLFMVQMSIVRDHASIGLSLLGELSQPALKPWDIEDRNETLFVDLDYLTPLEKLMEKLHYAAYREGPLGNRLFAERDRVGKITFDQLQNYAASRLVSGQTILFGFNIDHNQMLKYASEQLNMNESSGKAGAPSPYYGGEIRYKQDIHDVHVAIAGQGNSLKDSKALAVQAVFSAALGQGPSTKYCCHFGGHGIVAEAVFKASNSYPFGIAAINEVYSDNGLVGIYLTCDGDRAAPLIDAAIKAIKNFSISEAEIRKAK</sequence>
<evidence type="ECO:0000313" key="6">
    <source>
        <dbReference type="WBParaSite" id="DME_0000332101-mRNA-1"/>
    </source>
</evidence>
<dbReference type="Pfam" id="PF00675">
    <property type="entry name" value="Peptidase_M16"/>
    <property type="match status" value="1"/>
</dbReference>
<dbReference type="Proteomes" id="UP000274756">
    <property type="component" value="Unassembled WGS sequence"/>
</dbReference>
<dbReference type="GO" id="GO:0046872">
    <property type="term" value="F:metal ion binding"/>
    <property type="evidence" value="ECO:0007669"/>
    <property type="project" value="InterPro"/>
</dbReference>
<dbReference type="OrthoDB" id="6369905at2759"/>
<proteinExistence type="predicted"/>
<feature type="domain" description="Peptidase M16 N-terminal" evidence="1">
    <location>
        <begin position="43"/>
        <end position="182"/>
    </location>
</feature>
<dbReference type="EMBL" id="UYYG01001160">
    <property type="protein sequence ID" value="VDN57507.1"/>
    <property type="molecule type" value="Genomic_DNA"/>
</dbReference>
<dbReference type="InterPro" id="IPR050361">
    <property type="entry name" value="MPP/UQCRC_Complex"/>
</dbReference>
<dbReference type="GO" id="GO:0005739">
    <property type="term" value="C:mitochondrion"/>
    <property type="evidence" value="ECO:0007669"/>
    <property type="project" value="TreeGrafter"/>
</dbReference>